<feature type="compositionally biased region" description="Acidic residues" evidence="1">
    <location>
        <begin position="7"/>
        <end position="22"/>
    </location>
</feature>
<accession>A0AAN9HT15</accession>
<name>A0AAN9HT15_CROPI</name>
<proteinExistence type="predicted"/>
<feature type="compositionally biased region" description="Low complexity" evidence="1">
    <location>
        <begin position="42"/>
        <end position="53"/>
    </location>
</feature>
<protein>
    <submittedName>
        <fullName evidence="2">Uncharacterized protein</fullName>
    </submittedName>
</protein>
<organism evidence="2 3">
    <name type="scientific">Crotalaria pallida</name>
    <name type="common">Smooth rattlebox</name>
    <name type="synonym">Crotalaria striata</name>
    <dbReference type="NCBI Taxonomy" id="3830"/>
    <lineage>
        <taxon>Eukaryota</taxon>
        <taxon>Viridiplantae</taxon>
        <taxon>Streptophyta</taxon>
        <taxon>Embryophyta</taxon>
        <taxon>Tracheophyta</taxon>
        <taxon>Spermatophyta</taxon>
        <taxon>Magnoliopsida</taxon>
        <taxon>eudicotyledons</taxon>
        <taxon>Gunneridae</taxon>
        <taxon>Pentapetalae</taxon>
        <taxon>rosids</taxon>
        <taxon>fabids</taxon>
        <taxon>Fabales</taxon>
        <taxon>Fabaceae</taxon>
        <taxon>Papilionoideae</taxon>
        <taxon>50 kb inversion clade</taxon>
        <taxon>genistoids sensu lato</taxon>
        <taxon>core genistoids</taxon>
        <taxon>Crotalarieae</taxon>
        <taxon>Crotalaria</taxon>
    </lineage>
</organism>
<feature type="compositionally biased region" description="Basic and acidic residues" evidence="1">
    <location>
        <begin position="27"/>
        <end position="37"/>
    </location>
</feature>
<dbReference type="EMBL" id="JAYWIO010000008">
    <property type="protein sequence ID" value="KAK7244338.1"/>
    <property type="molecule type" value="Genomic_DNA"/>
</dbReference>
<comment type="caution">
    <text evidence="2">The sequence shown here is derived from an EMBL/GenBank/DDBJ whole genome shotgun (WGS) entry which is preliminary data.</text>
</comment>
<evidence type="ECO:0000313" key="3">
    <source>
        <dbReference type="Proteomes" id="UP001372338"/>
    </source>
</evidence>
<sequence>MKGREEEKEEGEEKLDMGEELEMIFGVRKEGKGRMGEEEGEGSAAASSSSSPASLFFSISPIHFPLSFERSLG</sequence>
<gene>
    <name evidence="2" type="ORF">RIF29_39158</name>
</gene>
<dbReference type="Proteomes" id="UP001372338">
    <property type="component" value="Unassembled WGS sequence"/>
</dbReference>
<reference evidence="2 3" key="1">
    <citation type="submission" date="2024-01" db="EMBL/GenBank/DDBJ databases">
        <title>The genomes of 5 underutilized Papilionoideae crops provide insights into root nodulation and disease resistanc.</title>
        <authorList>
            <person name="Yuan L."/>
        </authorList>
    </citation>
    <scope>NUCLEOTIDE SEQUENCE [LARGE SCALE GENOMIC DNA]</scope>
    <source>
        <strain evidence="2">ZHUSHIDOU_FW_LH</strain>
        <tissue evidence="2">Leaf</tissue>
    </source>
</reference>
<evidence type="ECO:0000256" key="1">
    <source>
        <dbReference type="SAM" id="MobiDB-lite"/>
    </source>
</evidence>
<dbReference type="AlphaFoldDB" id="A0AAN9HT15"/>
<feature type="region of interest" description="Disordered" evidence="1">
    <location>
        <begin position="1"/>
        <end position="53"/>
    </location>
</feature>
<evidence type="ECO:0000313" key="2">
    <source>
        <dbReference type="EMBL" id="KAK7244338.1"/>
    </source>
</evidence>
<keyword evidence="3" id="KW-1185">Reference proteome</keyword>